<organism evidence="1 2">
    <name type="scientific">Pneumocystis oryctolagi</name>
    <dbReference type="NCBI Taxonomy" id="42067"/>
    <lineage>
        <taxon>Eukaryota</taxon>
        <taxon>Fungi</taxon>
        <taxon>Dikarya</taxon>
        <taxon>Ascomycota</taxon>
        <taxon>Taphrinomycotina</taxon>
        <taxon>Pneumocystomycetes</taxon>
        <taxon>Pneumocystaceae</taxon>
        <taxon>Pneumocystis</taxon>
    </lineage>
</organism>
<dbReference type="EMBL" id="JABTEG010000002">
    <property type="protein sequence ID" value="KAG4305714.1"/>
    <property type="molecule type" value="Genomic_DNA"/>
</dbReference>
<protein>
    <submittedName>
        <fullName evidence="1">Uncharacterized protein</fullName>
    </submittedName>
</protein>
<proteinExistence type="predicted"/>
<comment type="caution">
    <text evidence="1">The sequence shown here is derived from an EMBL/GenBank/DDBJ whole genome shotgun (WGS) entry which is preliminary data.</text>
</comment>
<gene>
    <name evidence="1" type="ORF">PORY_000624</name>
</gene>
<sequence>MRSQILNTKRSHLIRLFNRKEINCHTINVFHVYISFKRFFSSYYDILDVPQNAKKFHPDLHRNNKEACKKFLKIKEAYEVLNCKIKQKEYNEKVNNSQEFYPRSFHTERNTFYNELNQKTQENINTFKQSDKERNDFNFSNYQYSQKDFNNTNFSHTEHYETYYTYKNYRIKHLNEKNLLIPKRGLCSANFLSISMVVLIAILLSSYSHININKKSKKYSLFQKPLS</sequence>
<name>A0ACB7CFP6_9ASCO</name>
<evidence type="ECO:0000313" key="1">
    <source>
        <dbReference type="EMBL" id="KAG4305714.1"/>
    </source>
</evidence>
<dbReference type="Proteomes" id="UP000768646">
    <property type="component" value="Unassembled WGS sequence"/>
</dbReference>
<keyword evidence="2" id="KW-1185">Reference proteome</keyword>
<evidence type="ECO:0000313" key="2">
    <source>
        <dbReference type="Proteomes" id="UP000768646"/>
    </source>
</evidence>
<reference evidence="1 2" key="1">
    <citation type="journal article" date="2021" name="Commun. Biol.">
        <title>Genomic insights into the host specific adaptation of the Pneumocystis genus.</title>
        <authorList>
            <person name="Cisse O.H."/>
            <person name="Ma L."/>
            <person name="Dekker J.P."/>
            <person name="Khil P.P."/>
            <person name="Youn J.-H."/>
            <person name="Brenchley J.M."/>
            <person name="Blair R."/>
            <person name="Pahar B."/>
            <person name="Chabe M."/>
            <person name="Van Rompay K.K.A."/>
            <person name="Keesler R."/>
            <person name="Sukura A."/>
            <person name="Hirsch V."/>
            <person name="Kutty G."/>
            <person name="Liu Y."/>
            <person name="Peng L."/>
            <person name="Chen J."/>
            <person name="Song J."/>
            <person name="Weissenbacher-Lang C."/>
            <person name="Xu J."/>
            <person name="Upham N.S."/>
            <person name="Stajich J.E."/>
            <person name="Cuomo C.A."/>
            <person name="Cushion M.T."/>
            <person name="Kovacs J.A."/>
        </authorList>
    </citation>
    <scope>NUCLEOTIDE SEQUENCE [LARGE SCALE GENOMIC DNA]</scope>
    <source>
        <strain evidence="1 2">RABM</strain>
    </source>
</reference>
<accession>A0ACB7CFP6</accession>